<protein>
    <recommendedName>
        <fullName evidence="2">HNH nuclease domain-containing protein</fullName>
    </recommendedName>
</protein>
<proteinExistence type="predicted"/>
<gene>
    <name evidence="3" type="ORF">CI238_12888</name>
</gene>
<dbReference type="STRING" id="1573173.A0A161VWU4"/>
<feature type="compositionally biased region" description="Basic and acidic residues" evidence="1">
    <location>
        <begin position="377"/>
        <end position="386"/>
    </location>
</feature>
<dbReference type="Pfam" id="PF13391">
    <property type="entry name" value="HNH_2"/>
    <property type="match status" value="1"/>
</dbReference>
<dbReference type="AlphaFoldDB" id="A0A161VWU4"/>
<dbReference type="InterPro" id="IPR003615">
    <property type="entry name" value="HNH_nuc"/>
</dbReference>
<keyword evidence="4" id="KW-1185">Reference proteome</keyword>
<feature type="region of interest" description="Disordered" evidence="1">
    <location>
        <begin position="377"/>
        <end position="433"/>
    </location>
</feature>
<comment type="caution">
    <text evidence="3">The sequence shown here is derived from an EMBL/GenBank/DDBJ whole genome shotgun (WGS) entry which is preliminary data.</text>
</comment>
<evidence type="ECO:0000313" key="4">
    <source>
        <dbReference type="Proteomes" id="UP000076584"/>
    </source>
</evidence>
<accession>A0A161VWU4</accession>
<feature type="compositionally biased region" description="Low complexity" evidence="1">
    <location>
        <begin position="396"/>
        <end position="408"/>
    </location>
</feature>
<name>A0A161VWU4_COLIC</name>
<dbReference type="Proteomes" id="UP000076584">
    <property type="component" value="Unassembled WGS sequence"/>
</dbReference>
<sequence>MNSVPVCLHRSPLAIPQTHNNEQTAYFFHPAYPVPHDLLFALPCVDPADERGASATGQPKGLHHHTALLACQIIANNAFDTGRLYFDRQGTQVVSDQIPTHGLLPPGEYFFVVNSDPSYRYPVAPSFRDWRFPHGCIPDIWPSPMPAAATDTGRRCALTNHGFGLTSAHIIPKEEGEWFMQNGMSRYGVDMRDVNDSRNLIRLRTDIHRCFDTRLFSIVPKPEFASAISSDTWSTTTAPAYVLHVFGTNVGEFSGLYHNIRFQYLDNTSREFLFARLAWTISILVKPFVLAGMHRCVVRCRSNKGVGFEWKAEELSGSDLSNYYGGGGSRSASPKKRSRPREEDRGSLADSDEWYEEVLEAGRGRKRVRHDSLPVHHHVYDDRGDNTLDTPPLSDTSISPATPTHSTPSPAPHPSLPDVKGNEDPAALVSPSP</sequence>
<feature type="region of interest" description="Disordered" evidence="1">
    <location>
        <begin position="321"/>
        <end position="350"/>
    </location>
</feature>
<dbReference type="EMBL" id="LFIW01000303">
    <property type="protein sequence ID" value="KZL87264.1"/>
    <property type="molecule type" value="Genomic_DNA"/>
</dbReference>
<evidence type="ECO:0000313" key="3">
    <source>
        <dbReference type="EMBL" id="KZL87264.1"/>
    </source>
</evidence>
<evidence type="ECO:0000259" key="2">
    <source>
        <dbReference type="Pfam" id="PF13391"/>
    </source>
</evidence>
<reference evidence="3 4" key="1">
    <citation type="submission" date="2015-06" db="EMBL/GenBank/DDBJ databases">
        <title>Survival trade-offs in plant roots during colonization by closely related pathogenic and mutualistic fungi.</title>
        <authorList>
            <person name="Hacquard S."/>
            <person name="Kracher B."/>
            <person name="Hiruma K."/>
            <person name="Weinman A."/>
            <person name="Muench P."/>
            <person name="Garrido Oter R."/>
            <person name="Ver Loren van Themaat E."/>
            <person name="Dallerey J.-F."/>
            <person name="Damm U."/>
            <person name="Henrissat B."/>
            <person name="Lespinet O."/>
            <person name="Thon M."/>
            <person name="Kemen E."/>
            <person name="McHardy A.C."/>
            <person name="Schulze-Lefert P."/>
            <person name="O'Connell R.J."/>
        </authorList>
    </citation>
    <scope>NUCLEOTIDE SEQUENCE [LARGE SCALE GENOMIC DNA]</scope>
    <source>
        <strain evidence="3 4">MAFF 238704</strain>
    </source>
</reference>
<feature type="domain" description="HNH nuclease" evidence="2">
    <location>
        <begin position="156"/>
        <end position="219"/>
    </location>
</feature>
<evidence type="ECO:0000256" key="1">
    <source>
        <dbReference type="SAM" id="MobiDB-lite"/>
    </source>
</evidence>
<organism evidence="3 4">
    <name type="scientific">Colletotrichum incanum</name>
    <name type="common">Soybean anthracnose fungus</name>
    <dbReference type="NCBI Taxonomy" id="1573173"/>
    <lineage>
        <taxon>Eukaryota</taxon>
        <taxon>Fungi</taxon>
        <taxon>Dikarya</taxon>
        <taxon>Ascomycota</taxon>
        <taxon>Pezizomycotina</taxon>
        <taxon>Sordariomycetes</taxon>
        <taxon>Hypocreomycetidae</taxon>
        <taxon>Glomerellales</taxon>
        <taxon>Glomerellaceae</taxon>
        <taxon>Colletotrichum</taxon>
        <taxon>Colletotrichum spaethianum species complex</taxon>
    </lineage>
</organism>